<dbReference type="RefSeq" id="XP_022401069.1">
    <property type="nucleotide sequence ID" value="XM_022544223.1"/>
</dbReference>
<dbReference type="OrthoDB" id="4434585at2759"/>
<dbReference type="AlphaFoldDB" id="A0A1L9VKE9"/>
<dbReference type="Proteomes" id="UP000184300">
    <property type="component" value="Unassembled WGS sequence"/>
</dbReference>
<accession>A0A1L9VKE9</accession>
<organism evidence="1 2">
    <name type="scientific">Aspergillus glaucus CBS 516.65</name>
    <dbReference type="NCBI Taxonomy" id="1160497"/>
    <lineage>
        <taxon>Eukaryota</taxon>
        <taxon>Fungi</taxon>
        <taxon>Dikarya</taxon>
        <taxon>Ascomycota</taxon>
        <taxon>Pezizomycotina</taxon>
        <taxon>Eurotiomycetes</taxon>
        <taxon>Eurotiomycetidae</taxon>
        <taxon>Eurotiales</taxon>
        <taxon>Aspergillaceae</taxon>
        <taxon>Aspergillus</taxon>
        <taxon>Aspergillus subgen. Aspergillus</taxon>
    </lineage>
</organism>
<reference evidence="2" key="1">
    <citation type="journal article" date="2017" name="Genome Biol.">
        <title>Comparative genomics reveals high biological diversity and specific adaptations in the industrially and medically important fungal genus Aspergillus.</title>
        <authorList>
            <person name="de Vries R.P."/>
            <person name="Riley R."/>
            <person name="Wiebenga A."/>
            <person name="Aguilar-Osorio G."/>
            <person name="Amillis S."/>
            <person name="Uchima C.A."/>
            <person name="Anderluh G."/>
            <person name="Asadollahi M."/>
            <person name="Askin M."/>
            <person name="Barry K."/>
            <person name="Battaglia E."/>
            <person name="Bayram O."/>
            <person name="Benocci T."/>
            <person name="Braus-Stromeyer S.A."/>
            <person name="Caldana C."/>
            <person name="Canovas D."/>
            <person name="Cerqueira G.C."/>
            <person name="Chen F."/>
            <person name="Chen W."/>
            <person name="Choi C."/>
            <person name="Clum A."/>
            <person name="Dos Santos R.A."/>
            <person name="Damasio A.R."/>
            <person name="Diallinas G."/>
            <person name="Emri T."/>
            <person name="Fekete E."/>
            <person name="Flipphi M."/>
            <person name="Freyberg S."/>
            <person name="Gallo A."/>
            <person name="Gournas C."/>
            <person name="Habgood R."/>
            <person name="Hainaut M."/>
            <person name="Harispe M.L."/>
            <person name="Henrissat B."/>
            <person name="Hilden K.S."/>
            <person name="Hope R."/>
            <person name="Hossain A."/>
            <person name="Karabika E."/>
            <person name="Karaffa L."/>
            <person name="Karanyi Z."/>
            <person name="Krasevec N."/>
            <person name="Kuo A."/>
            <person name="Kusch H."/>
            <person name="LaButti K."/>
            <person name="Lagendijk E.L."/>
            <person name="Lapidus A."/>
            <person name="Levasseur A."/>
            <person name="Lindquist E."/>
            <person name="Lipzen A."/>
            <person name="Logrieco A.F."/>
            <person name="MacCabe A."/>
            <person name="Maekelae M.R."/>
            <person name="Malavazi I."/>
            <person name="Melin P."/>
            <person name="Meyer V."/>
            <person name="Mielnichuk N."/>
            <person name="Miskei M."/>
            <person name="Molnar A.P."/>
            <person name="Mule G."/>
            <person name="Ngan C.Y."/>
            <person name="Orejas M."/>
            <person name="Orosz E."/>
            <person name="Ouedraogo J.P."/>
            <person name="Overkamp K.M."/>
            <person name="Park H.-S."/>
            <person name="Perrone G."/>
            <person name="Piumi F."/>
            <person name="Punt P.J."/>
            <person name="Ram A.F."/>
            <person name="Ramon A."/>
            <person name="Rauscher S."/>
            <person name="Record E."/>
            <person name="Riano-Pachon D.M."/>
            <person name="Robert V."/>
            <person name="Roehrig J."/>
            <person name="Ruller R."/>
            <person name="Salamov A."/>
            <person name="Salih N.S."/>
            <person name="Samson R.A."/>
            <person name="Sandor E."/>
            <person name="Sanguinetti M."/>
            <person name="Schuetze T."/>
            <person name="Sepcic K."/>
            <person name="Shelest E."/>
            <person name="Sherlock G."/>
            <person name="Sophianopoulou V."/>
            <person name="Squina F.M."/>
            <person name="Sun H."/>
            <person name="Susca A."/>
            <person name="Todd R.B."/>
            <person name="Tsang A."/>
            <person name="Unkles S.E."/>
            <person name="van de Wiele N."/>
            <person name="van Rossen-Uffink D."/>
            <person name="Oliveira J.V."/>
            <person name="Vesth T.C."/>
            <person name="Visser J."/>
            <person name="Yu J.-H."/>
            <person name="Zhou M."/>
            <person name="Andersen M.R."/>
            <person name="Archer D.B."/>
            <person name="Baker S.E."/>
            <person name="Benoit I."/>
            <person name="Brakhage A.A."/>
            <person name="Braus G.H."/>
            <person name="Fischer R."/>
            <person name="Frisvad J.C."/>
            <person name="Goldman G.H."/>
            <person name="Houbraken J."/>
            <person name="Oakley B."/>
            <person name="Pocsi I."/>
            <person name="Scazzocchio C."/>
            <person name="Seiboth B."/>
            <person name="vanKuyk P.A."/>
            <person name="Wortman J."/>
            <person name="Dyer P.S."/>
            <person name="Grigoriev I.V."/>
        </authorList>
    </citation>
    <scope>NUCLEOTIDE SEQUENCE [LARGE SCALE GENOMIC DNA]</scope>
    <source>
        <strain evidence="2">CBS 516.65</strain>
    </source>
</reference>
<gene>
    <name evidence="1" type="ORF">ASPGLDRAFT_327773</name>
</gene>
<name>A0A1L9VKE9_ASPGL</name>
<evidence type="ECO:0000313" key="2">
    <source>
        <dbReference type="Proteomes" id="UP000184300"/>
    </source>
</evidence>
<keyword evidence="2" id="KW-1185">Reference proteome</keyword>
<sequence length="106" mass="12411">MSLNNQEVEEPVEHVFPSMSANDAMFRTAVQKVHDLYKTWKNQMLTEADCVFRDIAVIAGDRLSEVQDFKILGAWLSEHFQEWWLSHVFPWAEEVVRWNECSPNGI</sequence>
<evidence type="ECO:0000313" key="1">
    <source>
        <dbReference type="EMBL" id="OJJ84371.1"/>
    </source>
</evidence>
<dbReference type="GeneID" id="34460484"/>
<dbReference type="EMBL" id="KV878897">
    <property type="protein sequence ID" value="OJJ84371.1"/>
    <property type="molecule type" value="Genomic_DNA"/>
</dbReference>
<proteinExistence type="predicted"/>
<dbReference type="VEuPathDB" id="FungiDB:ASPGLDRAFT_327773"/>
<protein>
    <submittedName>
        <fullName evidence="1">Uncharacterized protein</fullName>
    </submittedName>
</protein>